<accession>A0A2U4BJ09</accession>
<evidence type="ECO:0000256" key="1">
    <source>
        <dbReference type="SAM" id="MobiDB-lite"/>
    </source>
</evidence>
<sequence>MPNTSCSGPRTPALSTYALPIAATAHAPLRRQGGGGEWAGRLSPGPIGSEGPRPPGRWTELDPSGGRRRRGQPCGRGGGGAQGLEAGPGAVSPAPAAAAAAAAAVPYMSWPRWLPALPTAVRRPGIPSRLPPCRPGAQVRPAALPSHRVPLLGSGPPRGRPLRAVSAPRLPLPPGGGPGGRDDRPPHPPNTSGRRACSRVPGPRLRIPAWGWSRAPPSRADYTIAGAGGRGPSRASAPHLSPCRAPRQRADNQRDSGGPESFTLWSGFVDI</sequence>
<evidence type="ECO:0000313" key="3">
    <source>
        <dbReference type="RefSeq" id="XP_019793208.1"/>
    </source>
</evidence>
<dbReference type="Proteomes" id="UP000245320">
    <property type="component" value="Chromosome 1"/>
</dbReference>
<dbReference type="AlphaFoldDB" id="A0A2U4BJ09"/>
<protein>
    <submittedName>
        <fullName evidence="3">Collagen alpha-1(I) chain</fullName>
    </submittedName>
</protein>
<evidence type="ECO:0000313" key="2">
    <source>
        <dbReference type="Proteomes" id="UP000245320"/>
    </source>
</evidence>
<dbReference type="OrthoDB" id="10484438at2759"/>
<feature type="region of interest" description="Disordered" evidence="1">
    <location>
        <begin position="28"/>
        <end position="101"/>
    </location>
</feature>
<gene>
    <name evidence="3" type="primary">LOC109550358</name>
</gene>
<dbReference type="InParanoid" id="A0A2U4BJ09"/>
<dbReference type="RefSeq" id="XP_019793208.1">
    <property type="nucleotide sequence ID" value="XM_019937649.1"/>
</dbReference>
<dbReference type="GO" id="GO:0005581">
    <property type="term" value="C:collagen trimer"/>
    <property type="evidence" value="ECO:0007669"/>
    <property type="project" value="UniProtKB-KW"/>
</dbReference>
<proteinExistence type="predicted"/>
<reference evidence="3" key="1">
    <citation type="submission" date="2025-08" db="UniProtKB">
        <authorList>
            <consortium name="RefSeq"/>
        </authorList>
    </citation>
    <scope>IDENTIFICATION</scope>
    <source>
        <tissue evidence="3">Spleen</tissue>
    </source>
</reference>
<feature type="region of interest" description="Disordered" evidence="1">
    <location>
        <begin position="127"/>
        <end position="271"/>
    </location>
</feature>
<name>A0A2U4BJ09_TURTR</name>
<feature type="compositionally biased region" description="Low complexity" evidence="1">
    <location>
        <begin position="83"/>
        <end position="101"/>
    </location>
</feature>
<keyword evidence="3" id="KW-0176">Collagen</keyword>
<organism evidence="2 3">
    <name type="scientific">Tursiops truncatus</name>
    <name type="common">Atlantic bottle-nosed dolphin</name>
    <name type="synonym">Delphinus truncatus</name>
    <dbReference type="NCBI Taxonomy" id="9739"/>
    <lineage>
        <taxon>Eukaryota</taxon>
        <taxon>Metazoa</taxon>
        <taxon>Chordata</taxon>
        <taxon>Craniata</taxon>
        <taxon>Vertebrata</taxon>
        <taxon>Euteleostomi</taxon>
        <taxon>Mammalia</taxon>
        <taxon>Eutheria</taxon>
        <taxon>Laurasiatheria</taxon>
        <taxon>Artiodactyla</taxon>
        <taxon>Whippomorpha</taxon>
        <taxon>Cetacea</taxon>
        <taxon>Odontoceti</taxon>
        <taxon>Delphinidae</taxon>
        <taxon>Tursiops</taxon>
    </lineage>
</organism>
<keyword evidence="2" id="KW-1185">Reference proteome</keyword>